<dbReference type="CDD" id="cd06225">
    <property type="entry name" value="HAMP"/>
    <property type="match status" value="1"/>
</dbReference>
<evidence type="ECO:0000313" key="8">
    <source>
        <dbReference type="EMBL" id="CRF35513.1"/>
    </source>
</evidence>
<dbReference type="SMART" id="SM00304">
    <property type="entry name" value="HAMP"/>
    <property type="match status" value="1"/>
</dbReference>
<dbReference type="CDD" id="cd11386">
    <property type="entry name" value="MCP_signal"/>
    <property type="match status" value="1"/>
</dbReference>
<organism evidence="8 9">
    <name type="scientific">Brachyspira suanatina</name>
    <dbReference type="NCBI Taxonomy" id="381802"/>
    <lineage>
        <taxon>Bacteria</taxon>
        <taxon>Pseudomonadati</taxon>
        <taxon>Spirochaetota</taxon>
        <taxon>Spirochaetia</taxon>
        <taxon>Brachyspirales</taxon>
        <taxon>Brachyspiraceae</taxon>
        <taxon>Brachyspira</taxon>
    </lineage>
</organism>
<dbReference type="PROSITE" id="PS50111">
    <property type="entry name" value="CHEMOTAXIS_TRANSDUC_2"/>
    <property type="match status" value="1"/>
</dbReference>
<dbReference type="GO" id="GO:0006935">
    <property type="term" value="P:chemotaxis"/>
    <property type="evidence" value="ECO:0007669"/>
    <property type="project" value="UniProtKB-KW"/>
</dbReference>
<evidence type="ECO:0000256" key="1">
    <source>
        <dbReference type="ARBA" id="ARBA00004370"/>
    </source>
</evidence>
<feature type="transmembrane region" description="Helical" evidence="5">
    <location>
        <begin position="289"/>
        <end position="312"/>
    </location>
</feature>
<dbReference type="PROSITE" id="PS50885">
    <property type="entry name" value="HAMP"/>
    <property type="match status" value="1"/>
</dbReference>
<dbReference type="RefSeq" id="WP_048596069.1">
    <property type="nucleotide sequence ID" value="NZ_CVLB01000003.1"/>
</dbReference>
<keyword evidence="4" id="KW-0807">Transducer</keyword>
<gene>
    <name evidence="8" type="ORF">BRSU_2705</name>
</gene>
<evidence type="ECO:0000259" key="6">
    <source>
        <dbReference type="PROSITE" id="PS50111"/>
    </source>
</evidence>
<dbReference type="GO" id="GO:0005886">
    <property type="term" value="C:plasma membrane"/>
    <property type="evidence" value="ECO:0007669"/>
    <property type="project" value="TreeGrafter"/>
</dbReference>
<dbReference type="InterPro" id="IPR004089">
    <property type="entry name" value="MCPsignal_dom"/>
</dbReference>
<dbReference type="InterPro" id="IPR003660">
    <property type="entry name" value="HAMP_dom"/>
</dbReference>
<evidence type="ECO:0000256" key="2">
    <source>
        <dbReference type="ARBA" id="ARBA00022500"/>
    </source>
</evidence>
<dbReference type="Pfam" id="PF00672">
    <property type="entry name" value="HAMP"/>
    <property type="match status" value="1"/>
</dbReference>
<accession>A0A0G4KAN5</accession>
<dbReference type="GO" id="GO:0004888">
    <property type="term" value="F:transmembrane signaling receptor activity"/>
    <property type="evidence" value="ECO:0007669"/>
    <property type="project" value="TreeGrafter"/>
</dbReference>
<dbReference type="PANTHER" id="PTHR43531">
    <property type="entry name" value="PROTEIN ICFG"/>
    <property type="match status" value="1"/>
</dbReference>
<dbReference type="PANTHER" id="PTHR43531:SF11">
    <property type="entry name" value="METHYL-ACCEPTING CHEMOTAXIS PROTEIN 3"/>
    <property type="match status" value="1"/>
</dbReference>
<dbReference type="Pfam" id="PF00015">
    <property type="entry name" value="MCPsignal"/>
    <property type="match status" value="1"/>
</dbReference>
<dbReference type="SMART" id="SM00283">
    <property type="entry name" value="MA"/>
    <property type="match status" value="1"/>
</dbReference>
<evidence type="ECO:0000256" key="5">
    <source>
        <dbReference type="SAM" id="Phobius"/>
    </source>
</evidence>
<comment type="subcellular location">
    <subcellularLocation>
        <location evidence="1">Membrane</location>
    </subcellularLocation>
</comment>
<feature type="domain" description="Methyl-accepting transducer" evidence="6">
    <location>
        <begin position="371"/>
        <end position="600"/>
    </location>
</feature>
<evidence type="ECO:0000256" key="4">
    <source>
        <dbReference type="PROSITE-ProRule" id="PRU00284"/>
    </source>
</evidence>
<keyword evidence="9" id="KW-1185">Reference proteome</keyword>
<dbReference type="Gene3D" id="1.10.287.950">
    <property type="entry name" value="Methyl-accepting chemotaxis protein"/>
    <property type="match status" value="1"/>
</dbReference>
<keyword evidence="5" id="KW-1133">Transmembrane helix</keyword>
<dbReference type="SUPFAM" id="SSF58104">
    <property type="entry name" value="Methyl-accepting chemotaxis protein (MCP) signaling domain"/>
    <property type="match status" value="1"/>
</dbReference>
<keyword evidence="2" id="KW-0145">Chemotaxis</keyword>
<keyword evidence="5" id="KW-0812">Transmembrane</keyword>
<sequence>MKRFNSITFKIPLIVNIVIVVLSFTIIFSSIRIASKAINNATYSGFETSVNGYSTLLDTILEDQLLIMDAYSRIPTIIEYMETRSEYVKDRAIQTMINLFDNNDYIVTLDLIDLDGKVIEAYNGDDKNAGLDMAAAYPQLWKEFVDSGYDHATSDDIYKSDINKGFVLPILHSIYNLDNKLIGSFVAFVDWSRIINDTLEDTRNELSEEKTIFVVNEADLQCVYHNIDSTIGIKANESLMPPAGKASGIFTYTFNDVTRTAFFKRMQTQPWFMMAGITQKLLYAESKKMTIIGILLGVIGIIVSSIVSGFYIGKSIKPIKNIVDEAHEMANGNFVFQSKFTSRHDEIGELSQSFDMMRNRFVEVISEVLNASKEIASAASELHKGSEDLASRTEYQASSLEETASSMEEMASTIKSSAQNSVDGNEVMMASRNAVLEGGSVIANTTKMIEDVYDASAKIKNITKVIEDIAFQTNILALNASVEAARAGDQGRGFAVVASEVRNLAQNSQTSAKDITVLIEDIYEKINKSAEMARHSQEIFSDIESKIEETSKIMRDISHTAVEQEAGVDQVNSAVSKMDSITQQNASLVEESTAASKALLDQANHLEELMSFFKVY</sequence>
<evidence type="ECO:0000259" key="7">
    <source>
        <dbReference type="PROSITE" id="PS50885"/>
    </source>
</evidence>
<comment type="similarity">
    <text evidence="3">Belongs to the methyl-accepting chemotaxis (MCP) protein family.</text>
</comment>
<reference evidence="9" key="1">
    <citation type="submission" date="2015-04" db="EMBL/GenBank/DDBJ databases">
        <authorList>
            <person name="Mushtaq Mamoona"/>
        </authorList>
    </citation>
    <scope>NUCLEOTIDE SEQUENCE [LARGE SCALE GENOMIC DNA]</scope>
    <source>
        <strain evidence="9">AN4859/03</strain>
    </source>
</reference>
<feature type="transmembrane region" description="Helical" evidence="5">
    <location>
        <begin position="12"/>
        <end position="31"/>
    </location>
</feature>
<dbReference type="InterPro" id="IPR051310">
    <property type="entry name" value="MCP_chemotaxis"/>
</dbReference>
<keyword evidence="5" id="KW-0472">Membrane</keyword>
<protein>
    <submittedName>
        <fullName evidence="8">Methyl-accepting chemotaxis protein</fullName>
    </submittedName>
</protein>
<dbReference type="EMBL" id="CVLB01000003">
    <property type="protein sequence ID" value="CRF35513.1"/>
    <property type="molecule type" value="Genomic_DNA"/>
</dbReference>
<proteinExistence type="inferred from homology"/>
<name>A0A0G4KAN5_9SPIR</name>
<dbReference type="FunFam" id="1.10.287.950:FF:000001">
    <property type="entry name" value="Methyl-accepting chemotaxis sensory transducer"/>
    <property type="match status" value="1"/>
</dbReference>
<dbReference type="Proteomes" id="UP000043763">
    <property type="component" value="Unassembled WGS sequence"/>
</dbReference>
<dbReference type="GO" id="GO:0007165">
    <property type="term" value="P:signal transduction"/>
    <property type="evidence" value="ECO:0007669"/>
    <property type="project" value="UniProtKB-KW"/>
</dbReference>
<evidence type="ECO:0000256" key="3">
    <source>
        <dbReference type="ARBA" id="ARBA00029447"/>
    </source>
</evidence>
<dbReference type="CDD" id="cd18773">
    <property type="entry name" value="PDC1_HK_sensor"/>
    <property type="match status" value="1"/>
</dbReference>
<evidence type="ECO:0000313" key="9">
    <source>
        <dbReference type="Proteomes" id="UP000043763"/>
    </source>
</evidence>
<dbReference type="OrthoDB" id="2489132at2"/>
<dbReference type="AlphaFoldDB" id="A0A0G4KAN5"/>
<feature type="domain" description="HAMP" evidence="7">
    <location>
        <begin position="313"/>
        <end position="366"/>
    </location>
</feature>